<protein>
    <submittedName>
        <fullName evidence="1">Uncharacterized protein</fullName>
    </submittedName>
</protein>
<proteinExistence type="predicted"/>
<dbReference type="AlphaFoldDB" id="A0AAV4VRT6"/>
<keyword evidence="2" id="KW-1185">Reference proteome</keyword>
<dbReference type="EMBL" id="BPLR01014910">
    <property type="protein sequence ID" value="GIY72183.1"/>
    <property type="molecule type" value="Genomic_DNA"/>
</dbReference>
<sequence>MMLLDNLIFLSEGRNTLRSDQEIQFKQFQRDLFQAVTCLSFGGFLFHEEVKYYVFQIIGNPFVETGTRNILNAVKCLPNTSFYVRRLILVSLAGLA</sequence>
<reference evidence="1 2" key="1">
    <citation type="submission" date="2021-06" db="EMBL/GenBank/DDBJ databases">
        <title>Caerostris extrusa draft genome.</title>
        <authorList>
            <person name="Kono N."/>
            <person name="Arakawa K."/>
        </authorList>
    </citation>
    <scope>NUCLEOTIDE SEQUENCE [LARGE SCALE GENOMIC DNA]</scope>
</reference>
<organism evidence="1 2">
    <name type="scientific">Caerostris extrusa</name>
    <name type="common">Bark spider</name>
    <name type="synonym">Caerostris bankana</name>
    <dbReference type="NCBI Taxonomy" id="172846"/>
    <lineage>
        <taxon>Eukaryota</taxon>
        <taxon>Metazoa</taxon>
        <taxon>Ecdysozoa</taxon>
        <taxon>Arthropoda</taxon>
        <taxon>Chelicerata</taxon>
        <taxon>Arachnida</taxon>
        <taxon>Araneae</taxon>
        <taxon>Araneomorphae</taxon>
        <taxon>Entelegynae</taxon>
        <taxon>Araneoidea</taxon>
        <taxon>Araneidae</taxon>
        <taxon>Caerostris</taxon>
    </lineage>
</organism>
<name>A0AAV4VRT6_CAEEX</name>
<gene>
    <name evidence="1" type="ORF">CEXT_647051</name>
</gene>
<comment type="caution">
    <text evidence="1">The sequence shown here is derived from an EMBL/GenBank/DDBJ whole genome shotgun (WGS) entry which is preliminary data.</text>
</comment>
<evidence type="ECO:0000313" key="1">
    <source>
        <dbReference type="EMBL" id="GIY72183.1"/>
    </source>
</evidence>
<accession>A0AAV4VRT6</accession>
<evidence type="ECO:0000313" key="2">
    <source>
        <dbReference type="Proteomes" id="UP001054945"/>
    </source>
</evidence>
<dbReference type="Proteomes" id="UP001054945">
    <property type="component" value="Unassembled WGS sequence"/>
</dbReference>